<gene>
    <name evidence="3" type="ORF">EYB31_39785</name>
</gene>
<proteinExistence type="inferred from homology"/>
<feature type="domain" description="Integrase catalytic" evidence="2">
    <location>
        <begin position="121"/>
        <end position="295"/>
    </location>
</feature>
<dbReference type="InterPro" id="IPR054353">
    <property type="entry name" value="IstA-like_C"/>
</dbReference>
<dbReference type="GO" id="GO:0003676">
    <property type="term" value="F:nucleic acid binding"/>
    <property type="evidence" value="ECO:0007669"/>
    <property type="project" value="InterPro"/>
</dbReference>
<evidence type="ECO:0000256" key="1">
    <source>
        <dbReference type="ARBA" id="ARBA00009277"/>
    </source>
</evidence>
<dbReference type="Proteomes" id="UP000293142">
    <property type="component" value="Unassembled WGS sequence"/>
</dbReference>
<protein>
    <submittedName>
        <fullName evidence="3">IS21 family transposase</fullName>
    </submittedName>
</protein>
<dbReference type="Gene3D" id="3.30.420.10">
    <property type="entry name" value="Ribonuclease H-like superfamily/Ribonuclease H"/>
    <property type="match status" value="1"/>
</dbReference>
<dbReference type="InterPro" id="IPR012337">
    <property type="entry name" value="RNaseH-like_sf"/>
</dbReference>
<dbReference type="SUPFAM" id="SSF53098">
    <property type="entry name" value="Ribonuclease H-like"/>
    <property type="match status" value="1"/>
</dbReference>
<dbReference type="InterPro" id="IPR001584">
    <property type="entry name" value="Integrase_cat-core"/>
</dbReference>
<dbReference type="OrthoDB" id="3193769at2"/>
<dbReference type="Pfam" id="PF22483">
    <property type="entry name" value="Mu-transpos_C_2"/>
    <property type="match status" value="1"/>
</dbReference>
<comment type="caution">
    <text evidence="3">The sequence shown here is derived from an EMBL/GenBank/DDBJ whole genome shotgun (WGS) entry which is preliminary data.</text>
</comment>
<evidence type="ECO:0000313" key="4">
    <source>
        <dbReference type="Proteomes" id="UP000293142"/>
    </source>
</evidence>
<dbReference type="InterPro" id="IPR036397">
    <property type="entry name" value="RNaseH_sf"/>
</dbReference>
<dbReference type="RefSeq" id="WP_131019138.1">
    <property type="nucleotide sequence ID" value="NZ_SIRE01000067.1"/>
</dbReference>
<accession>A0A4Q9DBY4</accession>
<dbReference type="AlphaFoldDB" id="A0A4Q9DBY4"/>
<dbReference type="PANTHER" id="PTHR35004:SF7">
    <property type="entry name" value="INTEGRASE PROTEIN"/>
    <property type="match status" value="1"/>
</dbReference>
<reference evidence="3 4" key="1">
    <citation type="submission" date="2019-02" db="EMBL/GenBank/DDBJ databases">
        <title>Paenibacillus sp. nov., isolated from surface-sterilized tissue of Thalictrum simplex L.</title>
        <authorList>
            <person name="Tuo L."/>
        </authorList>
    </citation>
    <scope>NUCLEOTIDE SEQUENCE [LARGE SCALE GENOMIC DNA]</scope>
    <source>
        <strain evidence="3 4">N2SHLJ1</strain>
    </source>
</reference>
<sequence length="502" mass="58341">MLQMANYEFIKKQHHLLGKSIREISRETGYSRQVIRKALTFTEIPKYQLTKPKSCPVSDPVKETVQQWLRHDGLMPVKQRHTAKRIFDRLVAEYGFQGGESTVRHLVRTLKAKPPEAYVPLEFPPGAFAQFDWGEAHISCGGKMMKVQLFCMRLANSRKFFVKAFPHQKQEALLQGHVDAFAYFGAVPKTITYDNLKTVVKRILEGSSREEQELFIQLRAHYLFDSRFCEPAKGNQKGQVEHLVRYARQNFLVPMPEVRSLDELNVHLLAACDAFEQHPVPRTGQTVGERFDQERPFMLPLPTQPLPCCRTVSVKSNSLSMVHFDRNAYSVPVTHAANSRLWLKAFVNRIEIYEGTERLATHDRCYDKDQEILDYDHYLDLLLKRPGAVLYARTLHLQELPPIYQDLLLLWQRRAGGLKDFVRVLLLHREYDRTLVEEALIEARRRNMLQVDAIVQLLHQRTLPQHRIPPLQLPPDSSIPRVTVTQPNLRQYNELTKRSMVH</sequence>
<organism evidence="3 4">
    <name type="scientific">Paenibacillus thalictri</name>
    <dbReference type="NCBI Taxonomy" id="2527873"/>
    <lineage>
        <taxon>Bacteria</taxon>
        <taxon>Bacillati</taxon>
        <taxon>Bacillota</taxon>
        <taxon>Bacilli</taxon>
        <taxon>Bacillales</taxon>
        <taxon>Paenibacillaceae</taxon>
        <taxon>Paenibacillus</taxon>
    </lineage>
</organism>
<evidence type="ECO:0000259" key="2">
    <source>
        <dbReference type="PROSITE" id="PS50994"/>
    </source>
</evidence>
<evidence type="ECO:0000313" key="3">
    <source>
        <dbReference type="EMBL" id="TBL67346.1"/>
    </source>
</evidence>
<name>A0A4Q9DBY4_9BACL</name>
<dbReference type="NCBIfam" id="NF033546">
    <property type="entry name" value="transpos_IS21"/>
    <property type="match status" value="1"/>
</dbReference>
<dbReference type="PROSITE" id="PS50994">
    <property type="entry name" value="INTEGRASE"/>
    <property type="match status" value="1"/>
</dbReference>
<dbReference type="GO" id="GO:0015074">
    <property type="term" value="P:DNA integration"/>
    <property type="evidence" value="ECO:0007669"/>
    <property type="project" value="InterPro"/>
</dbReference>
<comment type="similarity">
    <text evidence="1">Belongs to the transposase IS21/IS408/IS1162 family.</text>
</comment>
<keyword evidence="4" id="KW-1185">Reference proteome</keyword>
<dbReference type="EMBL" id="SIRE01000067">
    <property type="protein sequence ID" value="TBL67346.1"/>
    <property type="molecule type" value="Genomic_DNA"/>
</dbReference>
<dbReference type="PANTHER" id="PTHR35004">
    <property type="entry name" value="TRANSPOSASE RV3428C-RELATED"/>
    <property type="match status" value="1"/>
</dbReference>